<reference evidence="6 7" key="1">
    <citation type="submission" date="2019-10" db="EMBL/GenBank/DDBJ databases">
        <authorList>
            <person name="Palmer J.M."/>
        </authorList>
    </citation>
    <scope>NUCLEOTIDE SEQUENCE [LARGE SCALE GENOMIC DNA]</scope>
    <source>
        <strain evidence="6 7">TWF694</strain>
    </source>
</reference>
<proteinExistence type="predicted"/>
<dbReference type="PANTHER" id="PTHR24409:SF295">
    <property type="entry name" value="AZ2-RELATED"/>
    <property type="match status" value="1"/>
</dbReference>
<keyword evidence="4" id="KW-0862">Zinc</keyword>
<keyword evidence="1" id="KW-0479">Metal-binding</keyword>
<evidence type="ECO:0000256" key="2">
    <source>
        <dbReference type="ARBA" id="ARBA00022737"/>
    </source>
</evidence>
<keyword evidence="2" id="KW-0677">Repeat</keyword>
<evidence type="ECO:0000256" key="3">
    <source>
        <dbReference type="ARBA" id="ARBA00022771"/>
    </source>
</evidence>
<dbReference type="InterPro" id="IPR013087">
    <property type="entry name" value="Znf_C2H2_type"/>
</dbReference>
<evidence type="ECO:0000256" key="1">
    <source>
        <dbReference type="ARBA" id="ARBA00022723"/>
    </source>
</evidence>
<dbReference type="AlphaFoldDB" id="A0AAV9XSK2"/>
<dbReference type="PROSITE" id="PS00028">
    <property type="entry name" value="ZINC_FINGER_C2H2_1"/>
    <property type="match status" value="1"/>
</dbReference>
<dbReference type="EMBL" id="JAVHJO010000001">
    <property type="protein sequence ID" value="KAK6544184.1"/>
    <property type="molecule type" value="Genomic_DNA"/>
</dbReference>
<dbReference type="GO" id="GO:0000981">
    <property type="term" value="F:DNA-binding transcription factor activity, RNA polymerase II-specific"/>
    <property type="evidence" value="ECO:0007669"/>
    <property type="project" value="TreeGrafter"/>
</dbReference>
<dbReference type="SMART" id="SM00355">
    <property type="entry name" value="ZnF_C2H2"/>
    <property type="match status" value="4"/>
</dbReference>
<evidence type="ECO:0000313" key="7">
    <source>
        <dbReference type="Proteomes" id="UP001365542"/>
    </source>
</evidence>
<dbReference type="Proteomes" id="UP001365542">
    <property type="component" value="Unassembled WGS sequence"/>
</dbReference>
<dbReference type="GO" id="GO:0008270">
    <property type="term" value="F:zinc ion binding"/>
    <property type="evidence" value="ECO:0007669"/>
    <property type="project" value="UniProtKB-KW"/>
</dbReference>
<keyword evidence="3" id="KW-0863">Zinc-finger</keyword>
<name>A0AAV9XSK2_9PEZI</name>
<gene>
    <name evidence="6" type="ORF">TWF694_000890</name>
</gene>
<evidence type="ECO:0000313" key="6">
    <source>
        <dbReference type="EMBL" id="KAK6544184.1"/>
    </source>
</evidence>
<accession>A0AAV9XSK2</accession>
<keyword evidence="7" id="KW-1185">Reference proteome</keyword>
<dbReference type="GO" id="GO:0000977">
    <property type="term" value="F:RNA polymerase II transcription regulatory region sequence-specific DNA binding"/>
    <property type="evidence" value="ECO:0007669"/>
    <property type="project" value="TreeGrafter"/>
</dbReference>
<evidence type="ECO:0000256" key="4">
    <source>
        <dbReference type="ARBA" id="ARBA00022833"/>
    </source>
</evidence>
<evidence type="ECO:0000259" key="5">
    <source>
        <dbReference type="PROSITE" id="PS00028"/>
    </source>
</evidence>
<dbReference type="PANTHER" id="PTHR24409">
    <property type="entry name" value="ZINC FINGER PROTEIN 142"/>
    <property type="match status" value="1"/>
</dbReference>
<sequence length="421" mass="48593">MDDHSPVLTIDTGPCKGHHWNKCPNCNSHFDSLDVARTHFEDHCPHIWCRRCERAFKTPDDLEEHFIQNYAHWRCGVCKYDAATVEAQERHWRKSGHKYECMGCESWYERPFWEKHVKSAHACSICHKHLGDEGQRKKHELEHKYKSTDMHPCIGYCGKEFPTIGGMYIHLESGACDSTIGFRDVFRAFAVHNAAELLLVDNRKGILQRMFDGTDPETYPFKCPGKECGEVFKFFSGFLQHTEAGRCSFKFNKSGNGSMLVHMEKHLFWDVATARISKMEGMTKAGIQIVALVPEHPKERAGASVPDVVELRPYFTSISRCIQNCLKEIHYRVSTTVEKPGVLKIRIPRAFARDLEALERTYFKALNKYSEDVTEAPRPHGDVLIYFQATKCSLLAWKFLNQVYKLIRVFRVALDYEAPLH</sequence>
<feature type="domain" description="C2H2-type" evidence="5">
    <location>
        <begin position="123"/>
        <end position="143"/>
    </location>
</feature>
<comment type="caution">
    <text evidence="6">The sequence shown here is derived from an EMBL/GenBank/DDBJ whole genome shotgun (WGS) entry which is preliminary data.</text>
</comment>
<organism evidence="6 7">
    <name type="scientific">Orbilia ellipsospora</name>
    <dbReference type="NCBI Taxonomy" id="2528407"/>
    <lineage>
        <taxon>Eukaryota</taxon>
        <taxon>Fungi</taxon>
        <taxon>Dikarya</taxon>
        <taxon>Ascomycota</taxon>
        <taxon>Pezizomycotina</taxon>
        <taxon>Orbiliomycetes</taxon>
        <taxon>Orbiliales</taxon>
        <taxon>Orbiliaceae</taxon>
        <taxon>Orbilia</taxon>
    </lineage>
</organism>
<dbReference type="GO" id="GO:0005634">
    <property type="term" value="C:nucleus"/>
    <property type="evidence" value="ECO:0007669"/>
    <property type="project" value="TreeGrafter"/>
</dbReference>
<protein>
    <recommendedName>
        <fullName evidence="5">C2H2-type domain-containing protein</fullName>
    </recommendedName>
</protein>